<dbReference type="KEGG" id="rpx:Rpdx1_3126"/>
<gene>
    <name evidence="2" type="ordered locus">Rpdx1_3126</name>
</gene>
<feature type="compositionally biased region" description="Basic residues" evidence="1">
    <location>
        <begin position="137"/>
        <end position="146"/>
    </location>
</feature>
<dbReference type="EMBL" id="CP002418">
    <property type="protein sequence ID" value="ADU44705.1"/>
    <property type="molecule type" value="Genomic_DNA"/>
</dbReference>
<proteinExistence type="predicted"/>
<protein>
    <submittedName>
        <fullName evidence="2">Fe-only nitrogenase accessory protein AnfO</fullName>
    </submittedName>
</protein>
<sequence length="246" mass="27597">MSAAGLFFLLTAARQPMKIAAYVDAEGEITKVSDKGVILLFEQHGEVWKVRKTIRFAVRPDDGLAQIHASLAAMVPELEDCRLFLSRSVRGVVNSLLQEMGVQTWQSHGPLFAQLETIARKENERAQQSTKASRAERRSRRRRHRQGGADSDLDEIKPVLIGDDDSGHFRLDLVRLLQDDPGLNSWDILIPFLTGTPFRQLDLVCDHIPRWFSRAMRALDMDAEIMELPGLSVAATITPKQQAEAT</sequence>
<evidence type="ECO:0000256" key="1">
    <source>
        <dbReference type="SAM" id="MobiDB-lite"/>
    </source>
</evidence>
<evidence type="ECO:0000313" key="3">
    <source>
        <dbReference type="Proteomes" id="UP000001402"/>
    </source>
</evidence>
<dbReference type="InterPro" id="IPR014287">
    <property type="entry name" value="Nase_Fe-Fe_AnfO"/>
</dbReference>
<accession>E6VMV3</accession>
<dbReference type="eggNOG" id="ENOG50308XE">
    <property type="taxonomic scope" value="Bacteria"/>
</dbReference>
<dbReference type="Proteomes" id="UP000001402">
    <property type="component" value="Chromosome"/>
</dbReference>
<name>E6VMV3_RHOPX</name>
<dbReference type="AlphaFoldDB" id="E6VMV3"/>
<dbReference type="Pfam" id="PF09582">
    <property type="entry name" value="AnfO_nitrog"/>
    <property type="match status" value="1"/>
</dbReference>
<dbReference type="STRING" id="652103.Rpdx1_3126"/>
<organism evidence="2 3">
    <name type="scientific">Rhodopseudomonas palustris (strain DX-1)</name>
    <dbReference type="NCBI Taxonomy" id="652103"/>
    <lineage>
        <taxon>Bacteria</taxon>
        <taxon>Pseudomonadati</taxon>
        <taxon>Pseudomonadota</taxon>
        <taxon>Alphaproteobacteria</taxon>
        <taxon>Hyphomicrobiales</taxon>
        <taxon>Nitrobacteraceae</taxon>
        <taxon>Rhodopseudomonas</taxon>
    </lineage>
</organism>
<dbReference type="HOGENOM" id="CLU_097520_0_0_5"/>
<reference evidence="2" key="1">
    <citation type="submission" date="2010-12" db="EMBL/GenBank/DDBJ databases">
        <title>Complete sequence of Rhodopseudomonas palustris DX-1.</title>
        <authorList>
            <consortium name="US DOE Joint Genome Institute"/>
            <person name="Lucas S."/>
            <person name="Copeland A."/>
            <person name="Lapidus A."/>
            <person name="Cheng J.-F."/>
            <person name="Goodwin L."/>
            <person name="Pitluck S."/>
            <person name="Misra M."/>
            <person name="Chertkov O."/>
            <person name="Detter J.C."/>
            <person name="Han C."/>
            <person name="Tapia R."/>
            <person name="Land M."/>
            <person name="Hauser L."/>
            <person name="Kyrpides N."/>
            <person name="Ivanova N."/>
            <person name="Ovchinnikova G."/>
            <person name="Logan B."/>
            <person name="Oda Y."/>
            <person name="Harwood C."/>
            <person name="Woyke T."/>
        </authorList>
    </citation>
    <scope>NUCLEOTIDE SEQUENCE [LARGE SCALE GENOMIC DNA]</scope>
    <source>
        <strain evidence="2">DX-1</strain>
    </source>
</reference>
<feature type="region of interest" description="Disordered" evidence="1">
    <location>
        <begin position="122"/>
        <end position="150"/>
    </location>
</feature>
<dbReference type="NCBIfam" id="TIGR02940">
    <property type="entry name" value="anfO_nitrog"/>
    <property type="match status" value="1"/>
</dbReference>
<evidence type="ECO:0000313" key="2">
    <source>
        <dbReference type="EMBL" id="ADU44705.1"/>
    </source>
</evidence>